<dbReference type="AlphaFoldDB" id="A0A1B0ZX28"/>
<organism evidence="2 3">
    <name type="scientific">Phaeobacter gallaeciensis</name>
    <dbReference type="NCBI Taxonomy" id="60890"/>
    <lineage>
        <taxon>Bacteria</taxon>
        <taxon>Pseudomonadati</taxon>
        <taxon>Pseudomonadota</taxon>
        <taxon>Alphaproteobacteria</taxon>
        <taxon>Rhodobacterales</taxon>
        <taxon>Roseobacteraceae</taxon>
        <taxon>Phaeobacter</taxon>
    </lineage>
</organism>
<reference evidence="2 3" key="1">
    <citation type="submission" date="2016-04" db="EMBL/GenBank/DDBJ databases">
        <authorList>
            <person name="Evans L.H."/>
            <person name="Alamgir A."/>
            <person name="Owens N."/>
            <person name="Weber N.D."/>
            <person name="Virtaneva K."/>
            <person name="Barbian K."/>
            <person name="Babar A."/>
            <person name="Rosenke K."/>
        </authorList>
    </citation>
    <scope>NUCLEOTIDE SEQUENCE [LARGE SCALE GENOMIC DNA]</scope>
    <source>
        <strain evidence="2 3">JL2886</strain>
    </source>
</reference>
<evidence type="ECO:0000313" key="2">
    <source>
        <dbReference type="EMBL" id="ANP38782.1"/>
    </source>
</evidence>
<dbReference type="OrthoDB" id="4479885at2"/>
<dbReference type="InterPro" id="IPR027843">
    <property type="entry name" value="DUF4440"/>
</dbReference>
<gene>
    <name evidence="2" type="ORF">JL2886_03914</name>
</gene>
<name>A0A1B0ZX28_9RHOB</name>
<dbReference type="SUPFAM" id="SSF54427">
    <property type="entry name" value="NTF2-like"/>
    <property type="match status" value="1"/>
</dbReference>
<evidence type="ECO:0000313" key="3">
    <source>
        <dbReference type="Proteomes" id="UP000092565"/>
    </source>
</evidence>
<sequence>MAKTRPHSDTELLNALLECEARVWQALQTGDSAADAALLSADFLGVYPDGFAGREDHVAQISAGASIDRYEITDAKVRAMGQDHGLLSYRALYSRCGKEVEEVMYVSSIWQRSDAGWVNTFSQDTPALGPERETN</sequence>
<keyword evidence="3" id="KW-1185">Reference proteome</keyword>
<evidence type="ECO:0000259" key="1">
    <source>
        <dbReference type="Pfam" id="PF14534"/>
    </source>
</evidence>
<dbReference type="PATRIC" id="fig|60890.4.peg.3817"/>
<protein>
    <recommendedName>
        <fullName evidence="1">DUF4440 domain-containing protein</fullName>
    </recommendedName>
</protein>
<dbReference type="Pfam" id="PF14534">
    <property type="entry name" value="DUF4440"/>
    <property type="match status" value="1"/>
</dbReference>
<accession>A0A1B0ZX28</accession>
<proteinExistence type="predicted"/>
<dbReference type="EMBL" id="CP015124">
    <property type="protein sequence ID" value="ANP38782.1"/>
    <property type="molecule type" value="Genomic_DNA"/>
</dbReference>
<dbReference type="Proteomes" id="UP000092565">
    <property type="component" value="Chromosome"/>
</dbReference>
<dbReference type="InterPro" id="IPR032710">
    <property type="entry name" value="NTF2-like_dom_sf"/>
</dbReference>
<dbReference type="RefSeq" id="WP_065273388.1">
    <property type="nucleotide sequence ID" value="NZ_CP015124.1"/>
</dbReference>
<feature type="domain" description="DUF4440" evidence="1">
    <location>
        <begin position="16"/>
        <end position="118"/>
    </location>
</feature>
<dbReference type="Gene3D" id="3.10.450.50">
    <property type="match status" value="1"/>
</dbReference>